<reference evidence="2 3" key="1">
    <citation type="submission" date="2020-04" db="EMBL/GenBank/DDBJ databases">
        <title>Enterovirga sp. isolate from soil.</title>
        <authorList>
            <person name="Chea S."/>
            <person name="Kim D.-U."/>
        </authorList>
    </citation>
    <scope>NUCLEOTIDE SEQUENCE [LARGE SCALE GENOMIC DNA]</scope>
    <source>
        <strain evidence="2 3">DB1703</strain>
    </source>
</reference>
<dbReference type="EMBL" id="JABEPP010000004">
    <property type="protein sequence ID" value="NNM73602.1"/>
    <property type="molecule type" value="Genomic_DNA"/>
</dbReference>
<dbReference type="CDD" id="cd03443">
    <property type="entry name" value="PaaI_thioesterase"/>
    <property type="match status" value="1"/>
</dbReference>
<name>A0A849I2J5_9HYPH</name>
<gene>
    <name evidence="2" type="ORF">HJG44_14535</name>
</gene>
<evidence type="ECO:0000313" key="3">
    <source>
        <dbReference type="Proteomes" id="UP000564885"/>
    </source>
</evidence>
<dbReference type="Proteomes" id="UP000564885">
    <property type="component" value="Unassembled WGS sequence"/>
</dbReference>
<proteinExistence type="predicted"/>
<protein>
    <submittedName>
        <fullName evidence="2">PaaI family thioesterase</fullName>
    </submittedName>
</protein>
<keyword evidence="3" id="KW-1185">Reference proteome</keyword>
<dbReference type="InterPro" id="IPR006683">
    <property type="entry name" value="Thioestr_dom"/>
</dbReference>
<accession>A0A849I2J5</accession>
<dbReference type="SUPFAM" id="SSF54637">
    <property type="entry name" value="Thioesterase/thiol ester dehydrase-isomerase"/>
    <property type="match status" value="1"/>
</dbReference>
<sequence>MTRAQPSRARRTPDDLRDEGWRTAEEDGFIGLVGPFWSKEEGDVRRFGFVAEPRHANLVGVVQGGMLMTFADRGLGILAWAAAGRPAVTTSFEMQFVGAGHIGSFIELEGEVVQRTKTMVFMRGLLRSGRRPVASCQGSWKILSERRA</sequence>
<evidence type="ECO:0000313" key="2">
    <source>
        <dbReference type="EMBL" id="NNM73602.1"/>
    </source>
</evidence>
<dbReference type="Gene3D" id="3.10.129.10">
    <property type="entry name" value="Hotdog Thioesterase"/>
    <property type="match status" value="1"/>
</dbReference>
<dbReference type="AlphaFoldDB" id="A0A849I2J5"/>
<dbReference type="Pfam" id="PF03061">
    <property type="entry name" value="4HBT"/>
    <property type="match status" value="1"/>
</dbReference>
<evidence type="ECO:0000259" key="1">
    <source>
        <dbReference type="Pfam" id="PF03061"/>
    </source>
</evidence>
<feature type="domain" description="Thioesterase" evidence="1">
    <location>
        <begin position="60"/>
        <end position="130"/>
    </location>
</feature>
<dbReference type="RefSeq" id="WP_171219104.1">
    <property type="nucleotide sequence ID" value="NZ_JABEPP010000004.1"/>
</dbReference>
<comment type="caution">
    <text evidence="2">The sequence shown here is derived from an EMBL/GenBank/DDBJ whole genome shotgun (WGS) entry which is preliminary data.</text>
</comment>
<organism evidence="2 3">
    <name type="scientific">Enterovirga aerilata</name>
    <dbReference type="NCBI Taxonomy" id="2730920"/>
    <lineage>
        <taxon>Bacteria</taxon>
        <taxon>Pseudomonadati</taxon>
        <taxon>Pseudomonadota</taxon>
        <taxon>Alphaproteobacteria</taxon>
        <taxon>Hyphomicrobiales</taxon>
        <taxon>Methylobacteriaceae</taxon>
        <taxon>Enterovirga</taxon>
    </lineage>
</organism>
<dbReference type="GO" id="GO:0016790">
    <property type="term" value="F:thiolester hydrolase activity"/>
    <property type="evidence" value="ECO:0007669"/>
    <property type="project" value="UniProtKB-ARBA"/>
</dbReference>
<dbReference type="InterPro" id="IPR029069">
    <property type="entry name" value="HotDog_dom_sf"/>
</dbReference>